<dbReference type="PROSITE" id="PS50297">
    <property type="entry name" value="ANK_REP_REGION"/>
    <property type="match status" value="2"/>
</dbReference>
<accession>A0A6U0CQB4</accession>
<name>A0A6U0CQB4_9CHLO</name>
<feature type="repeat" description="ANK" evidence="3">
    <location>
        <begin position="214"/>
        <end position="250"/>
    </location>
</feature>
<reference evidence="4" key="1">
    <citation type="submission" date="2021-01" db="EMBL/GenBank/DDBJ databases">
        <authorList>
            <person name="Corre E."/>
            <person name="Pelletier E."/>
            <person name="Niang G."/>
            <person name="Scheremetjew M."/>
            <person name="Finn R."/>
            <person name="Kale V."/>
            <person name="Holt S."/>
            <person name="Cochrane G."/>
            <person name="Meng A."/>
            <person name="Brown T."/>
            <person name="Cohen L."/>
        </authorList>
    </citation>
    <scope>NUCLEOTIDE SEQUENCE</scope>
    <source>
        <strain evidence="4">Clade-D-RCC2572</strain>
    </source>
</reference>
<dbReference type="AlphaFoldDB" id="A0A6U0CQB4"/>
<dbReference type="InterPro" id="IPR051637">
    <property type="entry name" value="Ank_repeat_dom-contain_49"/>
</dbReference>
<dbReference type="PANTHER" id="PTHR24180">
    <property type="entry name" value="CYCLIN-DEPENDENT KINASE INHIBITOR 2C-RELATED"/>
    <property type="match status" value="1"/>
</dbReference>
<dbReference type="PROSITE" id="PS50088">
    <property type="entry name" value="ANK_REPEAT"/>
    <property type="match status" value="3"/>
</dbReference>
<feature type="repeat" description="ANK" evidence="3">
    <location>
        <begin position="186"/>
        <end position="213"/>
    </location>
</feature>
<dbReference type="InterPro" id="IPR002110">
    <property type="entry name" value="Ankyrin_rpt"/>
</dbReference>
<dbReference type="PANTHER" id="PTHR24180:SF45">
    <property type="entry name" value="POLY [ADP-RIBOSE] POLYMERASE TANKYRASE"/>
    <property type="match status" value="1"/>
</dbReference>
<gene>
    <name evidence="4" type="ORF">OMED0929_LOCUS288</name>
</gene>
<sequence>MMAMTLSMMAPVKTTTALRTTRSLRSSAPQRRVRVNMLPPGGGMPNMPGMDPKKMAEMQKAYAEAMKDPETAKKVQAQMAQMQGMMNNPMVQQQMQAMNNMVANPDMQKRIASLKDDPAFADFFDDLKKNGPGAMMKWANDKAFLARLNDALGGEDAIRAAAGGIAPPEAAAAPAPAVSAPEVETLHDAARYGDVEAVEDFIAIGKDINARDSSSRTPIHYAIAFGKGDAGEEIFNMLLEAGADLTATDEKKNTPLHYACGYGKPFAVKALLAKGCDKTSTNGTGKTPIDLVKLEAKNPINNDAELVAALSV</sequence>
<dbReference type="Gene3D" id="1.25.40.20">
    <property type="entry name" value="Ankyrin repeat-containing domain"/>
    <property type="match status" value="1"/>
</dbReference>
<evidence type="ECO:0000313" key="4">
    <source>
        <dbReference type="EMBL" id="CAD8575646.1"/>
    </source>
</evidence>
<keyword evidence="2 3" id="KW-0040">ANK repeat</keyword>
<dbReference type="SMART" id="SM00248">
    <property type="entry name" value="ANK"/>
    <property type="match status" value="3"/>
</dbReference>
<evidence type="ECO:0000256" key="2">
    <source>
        <dbReference type="ARBA" id="ARBA00023043"/>
    </source>
</evidence>
<dbReference type="EMBL" id="HBEW01000335">
    <property type="protein sequence ID" value="CAD8575646.1"/>
    <property type="molecule type" value="Transcribed_RNA"/>
</dbReference>
<evidence type="ECO:0000256" key="1">
    <source>
        <dbReference type="ARBA" id="ARBA00022737"/>
    </source>
</evidence>
<dbReference type="InterPro" id="IPR036770">
    <property type="entry name" value="Ankyrin_rpt-contain_sf"/>
</dbReference>
<keyword evidence="1" id="KW-0677">Repeat</keyword>
<dbReference type="SUPFAM" id="SSF48403">
    <property type="entry name" value="Ankyrin repeat"/>
    <property type="match status" value="1"/>
</dbReference>
<feature type="repeat" description="ANK" evidence="3">
    <location>
        <begin position="251"/>
        <end position="283"/>
    </location>
</feature>
<protein>
    <submittedName>
        <fullName evidence="4">Uncharacterized protein</fullName>
    </submittedName>
</protein>
<dbReference type="Pfam" id="PF12796">
    <property type="entry name" value="Ank_2"/>
    <property type="match status" value="1"/>
</dbReference>
<organism evidence="4">
    <name type="scientific">Ostreococcus mediterraneus</name>
    <dbReference type="NCBI Taxonomy" id="1486918"/>
    <lineage>
        <taxon>Eukaryota</taxon>
        <taxon>Viridiplantae</taxon>
        <taxon>Chlorophyta</taxon>
        <taxon>Mamiellophyceae</taxon>
        <taxon>Mamiellales</taxon>
        <taxon>Bathycoccaceae</taxon>
        <taxon>Ostreococcus</taxon>
    </lineage>
</organism>
<evidence type="ECO:0000256" key="3">
    <source>
        <dbReference type="PROSITE-ProRule" id="PRU00023"/>
    </source>
</evidence>
<proteinExistence type="predicted"/>